<dbReference type="PROSITE" id="PS01208">
    <property type="entry name" value="VWFC_1"/>
    <property type="match status" value="2"/>
</dbReference>
<dbReference type="FunFam" id="2.10.25.10:FF:000038">
    <property type="entry name" value="Fibrillin 2"/>
    <property type="match status" value="5"/>
</dbReference>
<dbReference type="OrthoDB" id="6516201at2759"/>
<dbReference type="Gene3D" id="6.20.200.20">
    <property type="match status" value="3"/>
</dbReference>
<dbReference type="InterPro" id="IPR049883">
    <property type="entry name" value="NOTCH1_EGF-like"/>
</dbReference>
<feature type="compositionally biased region" description="Polar residues" evidence="9">
    <location>
        <begin position="923"/>
        <end position="937"/>
    </location>
</feature>
<dbReference type="PROSITE" id="PS50184">
    <property type="entry name" value="VWFC_2"/>
    <property type="match status" value="3"/>
</dbReference>
<evidence type="ECO:0000256" key="4">
    <source>
        <dbReference type="ARBA" id="ARBA00022837"/>
    </source>
</evidence>
<feature type="compositionally biased region" description="Basic and acidic residues" evidence="9">
    <location>
        <begin position="944"/>
        <end position="954"/>
    </location>
</feature>
<dbReference type="InterPro" id="IPR001007">
    <property type="entry name" value="VWF_dom"/>
</dbReference>
<name>A0A6L2PT05_COPFO</name>
<keyword evidence="4" id="KW-0106">Calcium</keyword>
<comment type="caution">
    <text evidence="7">Lacks conserved residue(s) required for the propagation of feature annotation.</text>
</comment>
<dbReference type="PROSITE" id="PS00022">
    <property type="entry name" value="EGF_1"/>
    <property type="match status" value="1"/>
</dbReference>
<feature type="coiled-coil region" evidence="8">
    <location>
        <begin position="217"/>
        <end position="244"/>
    </location>
</feature>
<sequence length="1029" mass="112874">AGQELNIDSIDLLESLHLHNTSHQGVTETPGPQHLKPAYNLQGDRRDLRLSAKVYEKAVGLLRNNSEFTVAASLRQEESNVGTIVSFAHGANRYLELQSSGRKDEIRFHYKVQHEMTAKMETFPFRLADSAWHKVAVSVSGSQVELLVDCHPLYRRIIRPLDRNFTVPQLGLWVGQRSRGHSYFKGALQEVHLISGPHGYLTQCPHLSSTCPTCGQFSLLQNTVEQLTKHLHELSERLVAAEGRIGRVEECDCQKSCRVNGSVHPDGATWQRGCDICACVHGEIQCRPVQCPSIRCKNPVINPGECCPSCLKQCYLRGEMYDHGESVNPKECVECECLDGLMKCKRIDPETMCPPLSCSPQEQFSVPGNCCKFCKGVDYCILGHMCHMNATCLNLQTTYACQCNAGFSGDGRFCHDVDECQQEGGLDGHHCHSNTRCVNTNGSYICECLPGYRQLDKFNCVEMDECSTGEHACHQHADCINTLGSYHCKCQEGYEGNGYNCKPVCNQTCLNSGECLSPGNCTCRKGYVGPSCELDLDECASNLHRCHKNSVCVNMPGWYYCRCKPGYRSILHDSSHGPICHDIDECQEGTHTCHPSARCSNTEGSFQCTCPADKGPDCKLSCMFEGREVDNGLTVSPAGQPCRRCECSSGVITCRDPTCDCSVSGGSASDKCCPQCDPSAACRHQELKHVVFRSGERWIYQCQTCECLYGEIDCWAMECPPLTCTNPILNPGDCCPRCQDDPCGLDSSNSSLNSASGGKPCTYLGHLYESGSQWKDPYDKCTACNCKVPYCAQLDGRLCCNYDFHCSASFGQPIRITTVSDDSRAGNFDESHQGVTALSITGGDVNQIGPSQAQIQEANDSGIKTDGVTRVNTTGSKDLFKFKSDGGQGDENTPQHTDKNGTVPLFVNSATALNNTVVTISNGPTTDVVYTSKNSSPRIGVSDRGTEKQVHETEELPVQKINTTEVKNNSDENNSSNEGGRSTADSSHVQKRAAIMKQVSKFVSLTEEEGLVEERKTNTAQVERQGDAE</sequence>
<feature type="domain" description="EGF-like" evidence="10">
    <location>
        <begin position="535"/>
        <end position="573"/>
    </location>
</feature>
<dbReference type="Pfam" id="PF07645">
    <property type="entry name" value="EGF_CA"/>
    <property type="match status" value="3"/>
</dbReference>
<dbReference type="InterPro" id="IPR009030">
    <property type="entry name" value="Growth_fac_rcpt_cys_sf"/>
</dbReference>
<dbReference type="GO" id="GO:0008201">
    <property type="term" value="F:heparin binding"/>
    <property type="evidence" value="ECO:0007669"/>
    <property type="project" value="TreeGrafter"/>
</dbReference>
<dbReference type="EMBL" id="BLKM01000477">
    <property type="protein sequence ID" value="GFG34312.1"/>
    <property type="molecule type" value="Genomic_DNA"/>
</dbReference>
<dbReference type="GO" id="GO:0005509">
    <property type="term" value="F:calcium ion binding"/>
    <property type="evidence" value="ECO:0007669"/>
    <property type="project" value="InterPro"/>
</dbReference>
<evidence type="ECO:0000256" key="2">
    <source>
        <dbReference type="ARBA" id="ARBA00022729"/>
    </source>
</evidence>
<dbReference type="Gene3D" id="2.10.70.10">
    <property type="entry name" value="Complement Module, domain 1"/>
    <property type="match status" value="1"/>
</dbReference>
<dbReference type="Proteomes" id="UP000502823">
    <property type="component" value="Unassembled WGS sequence"/>
</dbReference>
<reference evidence="13" key="1">
    <citation type="submission" date="2020-01" db="EMBL/GenBank/DDBJ databases">
        <title>Draft genome sequence of the Termite Coptotermes fromosanus.</title>
        <authorList>
            <person name="Itakura S."/>
            <person name="Yosikawa Y."/>
            <person name="Umezawa K."/>
        </authorList>
    </citation>
    <scope>NUCLEOTIDE SEQUENCE [LARGE SCALE GENOMIC DNA]</scope>
</reference>
<dbReference type="InterPro" id="IPR018097">
    <property type="entry name" value="EGF_Ca-bd_CS"/>
</dbReference>
<keyword evidence="2" id="KW-0732">Signal</keyword>
<evidence type="ECO:0000256" key="9">
    <source>
        <dbReference type="SAM" id="MobiDB-lite"/>
    </source>
</evidence>
<dbReference type="PANTHER" id="PTHR24042">
    <property type="entry name" value="NEL HOMOLOG"/>
    <property type="match status" value="1"/>
</dbReference>
<feature type="domain" description="EGF-like" evidence="10">
    <location>
        <begin position="462"/>
        <end position="502"/>
    </location>
</feature>
<dbReference type="SMART" id="SM00282">
    <property type="entry name" value="LamG"/>
    <property type="match status" value="1"/>
</dbReference>
<dbReference type="SUPFAM" id="SSF57603">
    <property type="entry name" value="FnI-like domain"/>
    <property type="match status" value="3"/>
</dbReference>
<dbReference type="InterPro" id="IPR001881">
    <property type="entry name" value="EGF-like_Ca-bd_dom"/>
</dbReference>
<dbReference type="InParanoid" id="A0A6L2PT05"/>
<keyword evidence="13" id="KW-1185">Reference proteome</keyword>
<dbReference type="SMART" id="SM00210">
    <property type="entry name" value="TSPN"/>
    <property type="match status" value="1"/>
</dbReference>
<dbReference type="Pfam" id="PF00093">
    <property type="entry name" value="VWC"/>
    <property type="match status" value="3"/>
</dbReference>
<keyword evidence="8" id="KW-0175">Coiled coil</keyword>
<feature type="domain" description="VWFC" evidence="11">
    <location>
        <begin position="680"/>
        <end position="739"/>
    </location>
</feature>
<dbReference type="SUPFAM" id="SSF57184">
    <property type="entry name" value="Growth factor receptor domain"/>
    <property type="match status" value="1"/>
</dbReference>
<dbReference type="InterPro" id="IPR051586">
    <property type="entry name" value="PKC-binding_NELL"/>
</dbReference>
<feature type="region of interest" description="Disordered" evidence="9">
    <location>
        <begin position="923"/>
        <end position="992"/>
    </location>
</feature>
<dbReference type="PROSITE" id="PS01187">
    <property type="entry name" value="EGF_CA"/>
    <property type="match status" value="3"/>
</dbReference>
<feature type="region of interest" description="Disordered" evidence="9">
    <location>
        <begin position="1005"/>
        <end position="1029"/>
    </location>
</feature>
<feature type="domain" description="EGF-like" evidence="10">
    <location>
        <begin position="582"/>
        <end position="619"/>
    </location>
</feature>
<feature type="non-terminal residue" evidence="12">
    <location>
        <position position="1"/>
    </location>
</feature>
<dbReference type="SMART" id="SM00214">
    <property type="entry name" value="VWC"/>
    <property type="match status" value="4"/>
</dbReference>
<dbReference type="InterPro" id="IPR013320">
    <property type="entry name" value="ConA-like_dom_sf"/>
</dbReference>
<dbReference type="AlphaFoldDB" id="A0A6L2PT05"/>
<dbReference type="Gene3D" id="2.60.120.200">
    <property type="match status" value="1"/>
</dbReference>
<evidence type="ECO:0000313" key="13">
    <source>
        <dbReference type="Proteomes" id="UP000502823"/>
    </source>
</evidence>
<evidence type="ECO:0000259" key="11">
    <source>
        <dbReference type="PROSITE" id="PS50184"/>
    </source>
</evidence>
<evidence type="ECO:0000256" key="3">
    <source>
        <dbReference type="ARBA" id="ARBA00022737"/>
    </source>
</evidence>
<evidence type="ECO:0000256" key="6">
    <source>
        <dbReference type="ARBA" id="ARBA00023180"/>
    </source>
</evidence>
<gene>
    <name evidence="12" type="ORF">Cfor_08938</name>
</gene>
<dbReference type="InterPro" id="IPR000742">
    <property type="entry name" value="EGF"/>
</dbReference>
<feature type="domain" description="VWFC" evidence="11">
    <location>
        <begin position="312"/>
        <end position="375"/>
    </location>
</feature>
<dbReference type="PROSITE" id="PS01186">
    <property type="entry name" value="EGF_2"/>
    <property type="match status" value="4"/>
</dbReference>
<evidence type="ECO:0000259" key="10">
    <source>
        <dbReference type="PROSITE" id="PS50026"/>
    </source>
</evidence>
<dbReference type="SUPFAM" id="SSF49899">
    <property type="entry name" value="Concanavalin A-like lectins/glucanases"/>
    <property type="match status" value="1"/>
</dbReference>
<feature type="disulfide bond" evidence="7">
    <location>
        <begin position="523"/>
        <end position="532"/>
    </location>
</feature>
<dbReference type="GO" id="GO:0030154">
    <property type="term" value="P:cell differentiation"/>
    <property type="evidence" value="ECO:0007669"/>
    <property type="project" value="UniProtKB-ARBA"/>
</dbReference>
<feature type="domain" description="EGF-like" evidence="10">
    <location>
        <begin position="416"/>
        <end position="461"/>
    </location>
</feature>
<dbReference type="CDD" id="cd00054">
    <property type="entry name" value="EGF_CA"/>
    <property type="match status" value="4"/>
</dbReference>
<feature type="domain" description="VWFC" evidence="11">
    <location>
        <begin position="255"/>
        <end position="311"/>
    </location>
</feature>
<dbReference type="InterPro" id="IPR001791">
    <property type="entry name" value="Laminin_G"/>
</dbReference>
<feature type="region of interest" description="Disordered" evidence="9">
    <location>
        <begin position="877"/>
        <end position="903"/>
    </location>
</feature>
<accession>A0A6L2PT05</accession>
<comment type="caution">
    <text evidence="12">The sequence shown here is derived from an EMBL/GenBank/DDBJ whole genome shotgun (WGS) entry which is preliminary data.</text>
</comment>
<dbReference type="SMART" id="SM00179">
    <property type="entry name" value="EGF_CA"/>
    <property type="match status" value="5"/>
</dbReference>
<dbReference type="SMART" id="SM00181">
    <property type="entry name" value="EGF"/>
    <property type="match status" value="6"/>
</dbReference>
<dbReference type="PANTHER" id="PTHR24042:SF5">
    <property type="entry name" value="EGF-LIKE CALCIUM-BINDING DOMAIN-CONTAINING PROTEIN"/>
    <property type="match status" value="1"/>
</dbReference>
<proteinExistence type="predicted"/>
<dbReference type="InterPro" id="IPR048287">
    <property type="entry name" value="TSPN-like_N"/>
</dbReference>
<dbReference type="InterPro" id="IPR000152">
    <property type="entry name" value="EGF-type_Asp/Asn_hydroxyl_site"/>
</dbReference>
<evidence type="ECO:0000256" key="8">
    <source>
        <dbReference type="SAM" id="Coils"/>
    </source>
</evidence>
<evidence type="ECO:0000256" key="1">
    <source>
        <dbReference type="ARBA" id="ARBA00022536"/>
    </source>
</evidence>
<feature type="disulfide bond" evidence="7">
    <location>
        <begin position="505"/>
        <end position="515"/>
    </location>
</feature>
<feature type="domain" description="EGF-like" evidence="10">
    <location>
        <begin position="503"/>
        <end position="533"/>
    </location>
</feature>
<dbReference type="Pfam" id="PF12947">
    <property type="entry name" value="EGF_3"/>
    <property type="match status" value="2"/>
</dbReference>
<evidence type="ECO:0000256" key="7">
    <source>
        <dbReference type="PROSITE-ProRule" id="PRU00076"/>
    </source>
</evidence>
<keyword evidence="5 7" id="KW-1015">Disulfide bond</keyword>
<keyword evidence="1 7" id="KW-0245">EGF-like domain</keyword>
<dbReference type="InterPro" id="IPR024731">
    <property type="entry name" value="NELL2-like_EGF"/>
</dbReference>
<dbReference type="GO" id="GO:0005615">
    <property type="term" value="C:extracellular space"/>
    <property type="evidence" value="ECO:0007669"/>
    <property type="project" value="TreeGrafter"/>
</dbReference>
<dbReference type="SUPFAM" id="SSF57196">
    <property type="entry name" value="EGF/Laminin"/>
    <property type="match status" value="3"/>
</dbReference>
<dbReference type="Pfam" id="PF13385">
    <property type="entry name" value="Laminin_G_3"/>
    <property type="match status" value="1"/>
</dbReference>
<dbReference type="PROSITE" id="PS50026">
    <property type="entry name" value="EGF_3"/>
    <property type="match status" value="6"/>
</dbReference>
<dbReference type="PROSITE" id="PS00010">
    <property type="entry name" value="ASX_HYDROXYL"/>
    <property type="match status" value="5"/>
</dbReference>
<evidence type="ECO:0000256" key="5">
    <source>
        <dbReference type="ARBA" id="ARBA00023157"/>
    </source>
</evidence>
<evidence type="ECO:0008006" key="14">
    <source>
        <dbReference type="Google" id="ProtNLM"/>
    </source>
</evidence>
<feature type="domain" description="EGF-like" evidence="10">
    <location>
        <begin position="376"/>
        <end position="415"/>
    </location>
</feature>
<protein>
    <recommendedName>
        <fullName evidence="14">Protein kinase C-binding protein NELL1</fullName>
    </recommendedName>
</protein>
<dbReference type="GO" id="GO:0009653">
    <property type="term" value="P:anatomical structure morphogenesis"/>
    <property type="evidence" value="ECO:0007669"/>
    <property type="project" value="UniProtKB-ARBA"/>
</dbReference>
<evidence type="ECO:0000313" key="12">
    <source>
        <dbReference type="EMBL" id="GFG34312.1"/>
    </source>
</evidence>
<organism evidence="12 13">
    <name type="scientific">Coptotermes formosanus</name>
    <name type="common">Formosan subterranean termite</name>
    <dbReference type="NCBI Taxonomy" id="36987"/>
    <lineage>
        <taxon>Eukaryota</taxon>
        <taxon>Metazoa</taxon>
        <taxon>Ecdysozoa</taxon>
        <taxon>Arthropoda</taxon>
        <taxon>Hexapoda</taxon>
        <taxon>Insecta</taxon>
        <taxon>Pterygota</taxon>
        <taxon>Neoptera</taxon>
        <taxon>Polyneoptera</taxon>
        <taxon>Dictyoptera</taxon>
        <taxon>Blattodea</taxon>
        <taxon>Blattoidea</taxon>
        <taxon>Termitoidae</taxon>
        <taxon>Rhinotermitidae</taxon>
        <taxon>Coptotermes</taxon>
    </lineage>
</organism>
<dbReference type="Gene3D" id="2.10.25.10">
    <property type="entry name" value="Laminin"/>
    <property type="match status" value="5"/>
</dbReference>
<dbReference type="GO" id="GO:0048513">
    <property type="term" value="P:animal organ development"/>
    <property type="evidence" value="ECO:0007669"/>
    <property type="project" value="UniProtKB-ARBA"/>
</dbReference>
<keyword evidence="6" id="KW-0325">Glycoprotein</keyword>
<keyword evidence="3" id="KW-0677">Repeat</keyword>